<evidence type="ECO:0000256" key="1">
    <source>
        <dbReference type="ARBA" id="ARBA00007091"/>
    </source>
</evidence>
<dbReference type="PROSITE" id="PS01220">
    <property type="entry name" value="PBP"/>
    <property type="match status" value="1"/>
</dbReference>
<keyword evidence="5" id="KW-1185">Reference proteome</keyword>
<accession>A0A8C8Z1U9</accession>
<dbReference type="PANTHER" id="PTHR11362">
    <property type="entry name" value="PHOSPHATIDYLETHANOLAMINE-BINDING PROTEIN"/>
    <property type="match status" value="1"/>
</dbReference>
<feature type="chain" id="PRO_5034718826" evidence="3">
    <location>
        <begin position="23"/>
        <end position="223"/>
    </location>
</feature>
<dbReference type="InterPro" id="IPR001858">
    <property type="entry name" value="Phosphatidylethanolamine-bd_CS"/>
</dbReference>
<organism evidence="4 5">
    <name type="scientific">Prolemur simus</name>
    <name type="common">Greater bamboo lemur</name>
    <name type="synonym">Hapalemur simus</name>
    <dbReference type="NCBI Taxonomy" id="1328070"/>
    <lineage>
        <taxon>Eukaryota</taxon>
        <taxon>Metazoa</taxon>
        <taxon>Chordata</taxon>
        <taxon>Craniata</taxon>
        <taxon>Vertebrata</taxon>
        <taxon>Euteleostomi</taxon>
        <taxon>Mammalia</taxon>
        <taxon>Eutheria</taxon>
        <taxon>Euarchontoglires</taxon>
        <taxon>Primates</taxon>
        <taxon>Strepsirrhini</taxon>
        <taxon>Lemuriformes</taxon>
        <taxon>Lemuridae</taxon>
        <taxon>Prolemur</taxon>
    </lineage>
</organism>
<dbReference type="InterPro" id="IPR036610">
    <property type="entry name" value="PEBP-like_sf"/>
</dbReference>
<protein>
    <submittedName>
        <fullName evidence="4">Phosphatidylethanolamine binding protein 4</fullName>
    </submittedName>
</protein>
<evidence type="ECO:0000313" key="4">
    <source>
        <dbReference type="Ensembl" id="ENSPSMP00000008990.1"/>
    </source>
</evidence>
<evidence type="ECO:0000256" key="2">
    <source>
        <dbReference type="SAM" id="MobiDB-lite"/>
    </source>
</evidence>
<feature type="region of interest" description="Disordered" evidence="2">
    <location>
        <begin position="195"/>
        <end position="223"/>
    </location>
</feature>
<dbReference type="Pfam" id="PF01161">
    <property type="entry name" value="PBP"/>
    <property type="match status" value="1"/>
</dbReference>
<dbReference type="AlphaFoldDB" id="A0A8C8Z1U9"/>
<dbReference type="Ensembl" id="ENSPSMT00000010555.1">
    <property type="protein sequence ID" value="ENSPSMP00000008990.1"/>
    <property type="gene ID" value="ENSPSMG00000006592.1"/>
</dbReference>
<dbReference type="GeneTree" id="ENSGT00940000162387"/>
<name>A0A8C8Z1U9_PROSS</name>
<reference evidence="4" key="2">
    <citation type="submission" date="2025-09" db="UniProtKB">
        <authorList>
            <consortium name="Ensembl"/>
        </authorList>
    </citation>
    <scope>IDENTIFICATION</scope>
</reference>
<dbReference type="PANTHER" id="PTHR11362:SF82">
    <property type="entry name" value="PHOSPHATIDYLETHANOLAMINE-BINDING PROTEIN 4"/>
    <property type="match status" value="1"/>
</dbReference>
<comment type="similarity">
    <text evidence="1">Belongs to the phosphatidylethanolamine-binding protein family.</text>
</comment>
<reference evidence="4" key="1">
    <citation type="submission" date="2025-08" db="UniProtKB">
        <authorList>
            <consortium name="Ensembl"/>
        </authorList>
    </citation>
    <scope>IDENTIFICATION</scope>
</reference>
<keyword evidence="3" id="KW-0732">Signal</keyword>
<dbReference type="SUPFAM" id="SSF49777">
    <property type="entry name" value="PEBP-like"/>
    <property type="match status" value="1"/>
</dbReference>
<dbReference type="Gene3D" id="3.90.280.10">
    <property type="entry name" value="PEBP-like"/>
    <property type="match status" value="1"/>
</dbReference>
<gene>
    <name evidence="4" type="primary">PEBP4</name>
</gene>
<proteinExistence type="inferred from homology"/>
<dbReference type="InterPro" id="IPR035810">
    <property type="entry name" value="PEBP_euk"/>
</dbReference>
<feature type="signal peptide" evidence="3">
    <location>
        <begin position="1"/>
        <end position="22"/>
    </location>
</feature>
<evidence type="ECO:0000256" key="3">
    <source>
        <dbReference type="SAM" id="SignalP"/>
    </source>
</evidence>
<sequence>MGWKMRLPTAALLLGLVLVVTGEEENNPCAHDPLPEEDTVLCKGLEVFYPELGNIGCVYVPDCNNYREKITYWSEPVVKFPGALDGASYILVMVDPDAPSRSQPNRRFWRHWLVTDIKGSDMKTGNIQGKELTGYQPPSPPANTGFHRYQFFVYLQEGRVISLPRKENKTRGSWKMDKFLTRFHLSEPEASTQFMTRSFEDSRPFQAPGGGDRESKNIQTEIT</sequence>
<dbReference type="CDD" id="cd00866">
    <property type="entry name" value="PEBP_euk"/>
    <property type="match status" value="1"/>
</dbReference>
<dbReference type="Proteomes" id="UP000694414">
    <property type="component" value="Unplaced"/>
</dbReference>
<dbReference type="InterPro" id="IPR008914">
    <property type="entry name" value="PEBP"/>
</dbReference>
<evidence type="ECO:0000313" key="5">
    <source>
        <dbReference type="Proteomes" id="UP000694414"/>
    </source>
</evidence>